<comment type="caution">
    <text evidence="1">The sequence shown here is derived from an EMBL/GenBank/DDBJ whole genome shotgun (WGS) entry which is preliminary data.</text>
</comment>
<protein>
    <submittedName>
        <fullName evidence="1">Uncharacterized protein</fullName>
    </submittedName>
</protein>
<evidence type="ECO:0000313" key="1">
    <source>
        <dbReference type="EMBL" id="KII64755.1"/>
    </source>
</evidence>
<accession>A0A0C2MK42</accession>
<keyword evidence="2" id="KW-1185">Reference proteome</keyword>
<proteinExistence type="predicted"/>
<name>A0A0C2MK42_THEKT</name>
<evidence type="ECO:0000313" key="2">
    <source>
        <dbReference type="Proteomes" id="UP000031668"/>
    </source>
</evidence>
<dbReference type="Proteomes" id="UP000031668">
    <property type="component" value="Unassembled WGS sequence"/>
</dbReference>
<dbReference type="EMBL" id="JWZT01004114">
    <property type="protein sequence ID" value="KII64755.1"/>
    <property type="molecule type" value="Genomic_DNA"/>
</dbReference>
<sequence>MLKLFCARNVRGRNLKSSVIDNSISVSNKLFKERAVDILRSIPLAKPPYFHEHDQFLKIYPSCNEDDSKIRQTLKQNGISTLKNSMNEERRGFSIEDRLIMNFVPDGREPFMSVIRPNNYELFNVSKLDQDKLLFLNCYASKHVSRVSFAYKKDRIMKMSPNIIQIRHVYHLTHENIDKLFSGIHFHKISPPLTPRGVWKLYVAKREDYLLLLSRPYLFGSQLLDITPYYESSLRLPLETKISTSQIYLYSRSNKLSTIEQIKEAIPDLLNVNIAKCNYENGNLFIFNIHDRSKFLKVIHLNGSSLNGTTRYLMTFGDYITNKWQQSTKEEIEKIFDGIPFESIRQIRDDAHYVTFSPENFEAARFRLKPSRDYFLSHTSFRQSRIFNKTSLYFINHFFYESKGQVELPFEHRVLDRNGDIFYCITNLENYFNYCYRSIPTSQGPIVLTPYKCSISLQHSYIKVMDEDALQFVSRQISLMNIPLRVDESRRYIHPRFSSFNDLDRFTYFLFSQDIYPEKASFFPGRDILKL</sequence>
<gene>
    <name evidence="1" type="ORF">RF11_06647</name>
</gene>
<reference evidence="1 2" key="1">
    <citation type="journal article" date="2014" name="Genome Biol. Evol.">
        <title>The genome of the myxosporean Thelohanellus kitauei shows adaptations to nutrient acquisition within its fish host.</title>
        <authorList>
            <person name="Yang Y."/>
            <person name="Xiong J."/>
            <person name="Zhou Z."/>
            <person name="Huo F."/>
            <person name="Miao W."/>
            <person name="Ran C."/>
            <person name="Liu Y."/>
            <person name="Zhang J."/>
            <person name="Feng J."/>
            <person name="Wang M."/>
            <person name="Wang M."/>
            <person name="Wang L."/>
            <person name="Yao B."/>
        </authorList>
    </citation>
    <scope>NUCLEOTIDE SEQUENCE [LARGE SCALE GENOMIC DNA]</scope>
    <source>
        <strain evidence="1">Wuqing</strain>
    </source>
</reference>
<dbReference type="AlphaFoldDB" id="A0A0C2MK42"/>
<organism evidence="1 2">
    <name type="scientific">Thelohanellus kitauei</name>
    <name type="common">Myxosporean</name>
    <dbReference type="NCBI Taxonomy" id="669202"/>
    <lineage>
        <taxon>Eukaryota</taxon>
        <taxon>Metazoa</taxon>
        <taxon>Cnidaria</taxon>
        <taxon>Myxozoa</taxon>
        <taxon>Myxosporea</taxon>
        <taxon>Bivalvulida</taxon>
        <taxon>Platysporina</taxon>
        <taxon>Myxobolidae</taxon>
        <taxon>Thelohanellus</taxon>
    </lineage>
</organism>